<dbReference type="SUPFAM" id="SSF53756">
    <property type="entry name" value="UDP-Glycosyltransferase/glycogen phosphorylase"/>
    <property type="match status" value="1"/>
</dbReference>
<dbReference type="GO" id="GO:0035251">
    <property type="term" value="F:UDP-glucosyltransferase activity"/>
    <property type="evidence" value="ECO:0007669"/>
    <property type="project" value="TreeGrafter"/>
</dbReference>
<keyword evidence="2" id="KW-0328">Glycosyltransferase</keyword>
<evidence type="ECO:0008006" key="6">
    <source>
        <dbReference type="Google" id="ProtNLM"/>
    </source>
</evidence>
<organism evidence="4 5">
    <name type="scientific">Malus baccata</name>
    <name type="common">Siberian crab apple</name>
    <name type="synonym">Pyrus baccata</name>
    <dbReference type="NCBI Taxonomy" id="106549"/>
    <lineage>
        <taxon>Eukaryota</taxon>
        <taxon>Viridiplantae</taxon>
        <taxon>Streptophyta</taxon>
        <taxon>Embryophyta</taxon>
        <taxon>Tracheophyta</taxon>
        <taxon>Spermatophyta</taxon>
        <taxon>Magnoliopsida</taxon>
        <taxon>eudicotyledons</taxon>
        <taxon>Gunneridae</taxon>
        <taxon>Pentapetalae</taxon>
        <taxon>rosids</taxon>
        <taxon>fabids</taxon>
        <taxon>Rosales</taxon>
        <taxon>Rosaceae</taxon>
        <taxon>Amygdaloideae</taxon>
        <taxon>Maleae</taxon>
        <taxon>Malus</taxon>
    </lineage>
</organism>
<comment type="similarity">
    <text evidence="1">Belongs to the UDP-glycosyltransferase family.</text>
</comment>
<evidence type="ECO:0000313" key="5">
    <source>
        <dbReference type="Proteomes" id="UP000315295"/>
    </source>
</evidence>
<reference evidence="4 5" key="1">
    <citation type="journal article" date="2019" name="G3 (Bethesda)">
        <title>Sequencing of a Wild Apple (Malus baccata) Genome Unravels the Differences Between Cultivated and Wild Apple Species Regarding Disease Resistance and Cold Tolerance.</title>
        <authorList>
            <person name="Chen X."/>
        </authorList>
    </citation>
    <scope>NUCLEOTIDE SEQUENCE [LARGE SCALE GENOMIC DNA]</scope>
    <source>
        <strain evidence="5">cv. Shandingzi</strain>
        <tissue evidence="4">Leaves</tissue>
    </source>
</reference>
<dbReference type="InterPro" id="IPR002213">
    <property type="entry name" value="UDP_glucos_trans"/>
</dbReference>
<dbReference type="Gene3D" id="3.40.50.2000">
    <property type="entry name" value="Glycogen Phosphorylase B"/>
    <property type="match status" value="3"/>
</dbReference>
<evidence type="ECO:0000256" key="3">
    <source>
        <dbReference type="ARBA" id="ARBA00022679"/>
    </source>
</evidence>
<dbReference type="STRING" id="106549.A0A540NGJ3"/>
<sequence length="428" mass="47861">MGIHSHNFYIKGLEISLPIHLVQFSLPLHEFGLPEGCKNTDAVPSRNLFWNFFGAVAKLQQPVERLLETLKPNPSCILGDKYLAWTAYTAKKFAIPRHLFDGTSCFILLRNHNILESKLLDRISGLEEPFLVPGLRDEIELTPSQLPGHLNAASQGFRSLYQEIEESEKGAFGVVVNTFEELESEYVKEYRKVGGAKVWSIGPVSLSKSTDLDKAQRGNTASLDENNLGQIATLQLVELGLGLEASNRPFIWVIRNKTEEWEKWLEEDGFEERTKGRGLLIHGWASQVLILSRPAVGAILMHCGWNSMLEGICTGIPMISWPLFAEQFYNEKLIVQVLKISESVGAKAVIPLGEQGKSEMLVKRGEFKEVVDKVMAKEGKEAEVKRERARELAILANKATEGGGSSYLNMKLLIEDIRSYKTSNVHLG</sequence>
<dbReference type="PANTHER" id="PTHR48047:SF182">
    <property type="entry name" value="GLYCOSYLTRANSFERASE"/>
    <property type="match status" value="1"/>
</dbReference>
<dbReference type="EMBL" id="VIEB01000047">
    <property type="protein sequence ID" value="TQE10151.1"/>
    <property type="molecule type" value="Genomic_DNA"/>
</dbReference>
<evidence type="ECO:0000256" key="1">
    <source>
        <dbReference type="ARBA" id="ARBA00009995"/>
    </source>
</evidence>
<protein>
    <recommendedName>
        <fullName evidence="6">Glycosyltransferase</fullName>
    </recommendedName>
</protein>
<evidence type="ECO:0000256" key="2">
    <source>
        <dbReference type="ARBA" id="ARBA00022676"/>
    </source>
</evidence>
<dbReference type="AlphaFoldDB" id="A0A540NGJ3"/>
<keyword evidence="5" id="KW-1185">Reference proteome</keyword>
<dbReference type="Pfam" id="PF00201">
    <property type="entry name" value="UDPGT"/>
    <property type="match status" value="1"/>
</dbReference>
<keyword evidence="3" id="KW-0808">Transferase</keyword>
<comment type="caution">
    <text evidence="4">The sequence shown here is derived from an EMBL/GenBank/DDBJ whole genome shotgun (WGS) entry which is preliminary data.</text>
</comment>
<gene>
    <name evidence="4" type="ORF">C1H46_004254</name>
</gene>
<dbReference type="Proteomes" id="UP000315295">
    <property type="component" value="Unassembled WGS sequence"/>
</dbReference>
<dbReference type="PANTHER" id="PTHR48047">
    <property type="entry name" value="GLYCOSYLTRANSFERASE"/>
    <property type="match status" value="1"/>
</dbReference>
<evidence type="ECO:0000313" key="4">
    <source>
        <dbReference type="EMBL" id="TQE10151.1"/>
    </source>
</evidence>
<name>A0A540NGJ3_MALBA</name>
<accession>A0A540NGJ3</accession>
<dbReference type="CDD" id="cd03784">
    <property type="entry name" value="GT1_Gtf-like"/>
    <property type="match status" value="1"/>
</dbReference>
<proteinExistence type="inferred from homology"/>